<protein>
    <recommendedName>
        <fullName evidence="5">Sfi1 spindle body domain-containing protein</fullName>
    </recommendedName>
</protein>
<feature type="coiled-coil region" evidence="1">
    <location>
        <begin position="733"/>
        <end position="816"/>
    </location>
</feature>
<evidence type="ECO:0000256" key="1">
    <source>
        <dbReference type="SAM" id="Coils"/>
    </source>
</evidence>
<proteinExistence type="predicted"/>
<evidence type="ECO:0008006" key="5">
    <source>
        <dbReference type="Google" id="ProtNLM"/>
    </source>
</evidence>
<name>A0AA88GLP4_NAELO</name>
<evidence type="ECO:0000256" key="2">
    <source>
        <dbReference type="SAM" id="MobiDB-lite"/>
    </source>
</evidence>
<evidence type="ECO:0000313" key="4">
    <source>
        <dbReference type="Proteomes" id="UP000816034"/>
    </source>
</evidence>
<evidence type="ECO:0000313" key="3">
    <source>
        <dbReference type="EMBL" id="KAG2382525.1"/>
    </source>
</evidence>
<feature type="region of interest" description="Disordered" evidence="2">
    <location>
        <begin position="54"/>
        <end position="88"/>
    </location>
</feature>
<comment type="caution">
    <text evidence="3">The sequence shown here is derived from an EMBL/GenBank/DDBJ whole genome shotgun (WGS) entry which is preliminary data.</text>
</comment>
<reference evidence="3 4" key="1">
    <citation type="journal article" date="2018" name="BMC Genomics">
        <title>The genome of Naegleria lovaniensis, the basis for a comparative approach to unravel pathogenicity factors of the human pathogenic amoeba N. fowleri.</title>
        <authorList>
            <person name="Liechti N."/>
            <person name="Schurch N."/>
            <person name="Bruggmann R."/>
            <person name="Wittwer M."/>
        </authorList>
    </citation>
    <scope>NUCLEOTIDE SEQUENCE [LARGE SCALE GENOMIC DNA]</scope>
    <source>
        <strain evidence="3 4">ATCC 30569</strain>
    </source>
</reference>
<dbReference type="RefSeq" id="XP_044548204.1">
    <property type="nucleotide sequence ID" value="XM_044694819.1"/>
</dbReference>
<feature type="compositionally biased region" description="Polar residues" evidence="2">
    <location>
        <begin position="17"/>
        <end position="26"/>
    </location>
</feature>
<accession>A0AA88GLP4</accession>
<feature type="region of interest" description="Disordered" evidence="2">
    <location>
        <begin position="1"/>
        <end position="26"/>
    </location>
</feature>
<feature type="compositionally biased region" description="Basic residues" evidence="2">
    <location>
        <begin position="587"/>
        <end position="596"/>
    </location>
</feature>
<dbReference type="EMBL" id="PYSW02000023">
    <property type="protein sequence ID" value="KAG2382525.1"/>
    <property type="molecule type" value="Genomic_DNA"/>
</dbReference>
<feature type="compositionally biased region" description="Low complexity" evidence="2">
    <location>
        <begin position="575"/>
        <end position="586"/>
    </location>
</feature>
<feature type="region of interest" description="Disordered" evidence="2">
    <location>
        <begin position="696"/>
        <end position="725"/>
    </location>
</feature>
<gene>
    <name evidence="3" type="ORF">C9374_005105</name>
</gene>
<keyword evidence="4" id="KW-1185">Reference proteome</keyword>
<dbReference type="AlphaFoldDB" id="A0AA88GLP4"/>
<dbReference type="GeneID" id="68097560"/>
<sequence length="1019" mass="119597">MKCNKNGQHPKHMLKAGSSQSTSAHLSDDASSNLLIISGTSACKLGATTNHYNTREPTLGEKALPLKSSNTSGISKTARPHQHSHPKLLNLSTHSDMKASSDETAQEAQQLLNQWTIQHNVGKYFAMDSDQVTLQPNNLISNIVTGNSSSMFKNVSSETSTTTENTPSNYLERVKSKKPSQLSQWEKLRISMERKKQPTLQLVDNIEECKNTNMSVNNLWSPTCNDLRKDEKHESSLFQYKPLSECISDQSTTYETQNYSTGVLLTTSNTPVKDPTMSDSVEQQLQAFRFKLLGKDYKMEEKTVSKKPSVQKTQVSQAPSKITDTAPKTNYITSQKEIFIAENEKRIAEEEVQKIKRQLEEEKNKLKQVQQMKQQELKTIQQHQQIKDEMEKVKQQQLKVLKEHEKERTEMLQKISEEILRNNNLTLKSKIFNLWMKKSAKRFQLLLKAKTLFQWKVKKKAFKALYQNCKLKKEVFEKQQIEKMLLLEKKRNQAADQFYRSRSLSSCFLKWVCQYKIARDRKIIERQHLRRRDMMNHFIEKMKKQQEEVALHDTPNHHSVSSLSCTTSDNNNINHHNNTNTNNNNNTHKHPNIKHQQRNDHAGEHKQRQVLKKSTKTLQDVEESMTNLNNSNENTITRKNEENILHGLPSNLTAVPSTCHGESLCVVEHSQNHLTSHSEPSIQDNNIHVERIASSNQVTMTSSSPPPSCTSNNDSHEKFTKKHSHLPQTPSFLKAMEERVNERKERWKQLQEKYKLQEESKEKLKQEEEKKKLEEELERKKALLEEKRREKELLKQKALEQELQRQENIQKREKAHNHYLNTLARNRILKPLKRLVQQVQKKEREMDHIYHLKLVKLVFIALRANVMEELELKRVMKQQCIDRRIEAMERKFMSRAFKGLKMNVKKNQQVMQDAIEHYSCSLFTTYFTQWKIRYKKTKERRLIRKYENNKKAEQFYEMYLLKRYFRNLQQAVIESRIQKEKEEQGKVLKEKVKHWLSDFRLKKDIDWSSSSSEDEGAVE</sequence>
<feature type="coiled-coil region" evidence="1">
    <location>
        <begin position="338"/>
        <end position="421"/>
    </location>
</feature>
<dbReference type="Proteomes" id="UP000816034">
    <property type="component" value="Unassembled WGS sequence"/>
</dbReference>
<feature type="compositionally biased region" description="Basic and acidic residues" evidence="2">
    <location>
        <begin position="597"/>
        <end position="607"/>
    </location>
</feature>
<keyword evidence="1" id="KW-0175">Coiled coil</keyword>
<organism evidence="3 4">
    <name type="scientific">Naegleria lovaniensis</name>
    <name type="common">Amoeba</name>
    <dbReference type="NCBI Taxonomy" id="51637"/>
    <lineage>
        <taxon>Eukaryota</taxon>
        <taxon>Discoba</taxon>
        <taxon>Heterolobosea</taxon>
        <taxon>Tetramitia</taxon>
        <taxon>Eutetramitia</taxon>
        <taxon>Vahlkampfiidae</taxon>
        <taxon>Naegleria</taxon>
    </lineage>
</organism>
<feature type="region of interest" description="Disordered" evidence="2">
    <location>
        <begin position="575"/>
        <end position="613"/>
    </location>
</feature>